<evidence type="ECO:0000313" key="1">
    <source>
        <dbReference type="EMBL" id="GAA6500791.1"/>
    </source>
</evidence>
<reference evidence="1 2" key="1">
    <citation type="submission" date="2024-04" db="EMBL/GenBank/DDBJ databases">
        <title>Defined microbial consortia suppress multidrug-resistant proinflammatory Enterobacteriaceae via ecological control.</title>
        <authorList>
            <person name="Furuichi M."/>
            <person name="Kawaguchi T."/>
            <person name="Pust M."/>
            <person name="Yasuma K."/>
            <person name="Plichta D."/>
            <person name="Hasegawa N."/>
            <person name="Ohya T."/>
            <person name="Bhattarai S."/>
            <person name="Sasajima S."/>
            <person name="Aoto Y."/>
            <person name="Tuganbaev T."/>
            <person name="Yaginuma M."/>
            <person name="Ueda M."/>
            <person name="Okahashi N."/>
            <person name="Amafuji K."/>
            <person name="Kiridooshi Y."/>
            <person name="Sugita K."/>
            <person name="Strazar M."/>
            <person name="Skelly A."/>
            <person name="Suda W."/>
            <person name="Hattori M."/>
            <person name="Nakamoto N."/>
            <person name="Caballero S."/>
            <person name="Norman J."/>
            <person name="Olle B."/>
            <person name="Tanoue T."/>
            <person name="Arita M."/>
            <person name="Bucci V."/>
            <person name="Atarashi K."/>
            <person name="Xavier R."/>
            <person name="Honda K."/>
        </authorList>
    </citation>
    <scope>NUCLEOTIDE SEQUENCE [LARGE SCALE GENOMIC DNA]</scope>
    <source>
        <strain evidence="2">k34-0107-D12</strain>
    </source>
</reference>
<keyword evidence="2" id="KW-1185">Reference proteome</keyword>
<accession>A0ABQ0BW80</accession>
<sequence length="148" mass="17309">MQLKQGKGQDFMKMSTEKIDTIMFAPCGMNCKVCYKHCYHKKPCAGCLKSDQGKPEHCRKCKIKECIKDKRLTYCFECSDYPCKLIKNLEKSYNQRYQASLMENSEYVQQKGLEAFMEQQKEKYTCSKCGGIISIHDRECSECQEKMK</sequence>
<evidence type="ECO:0000313" key="2">
    <source>
        <dbReference type="Proteomes" id="UP001600941"/>
    </source>
</evidence>
<dbReference type="Pfam" id="PF12675">
    <property type="entry name" value="DUF3795"/>
    <property type="match status" value="1"/>
</dbReference>
<organism evidence="1 2">
    <name type="scientific">Blautia parvula</name>
    <dbReference type="NCBI Taxonomy" id="2877527"/>
    <lineage>
        <taxon>Bacteria</taxon>
        <taxon>Bacillati</taxon>
        <taxon>Bacillota</taxon>
        <taxon>Clostridia</taxon>
        <taxon>Lachnospirales</taxon>
        <taxon>Lachnospiraceae</taxon>
        <taxon>Blautia</taxon>
    </lineage>
</organism>
<name>A0ABQ0BW80_9FIRM</name>
<proteinExistence type="predicted"/>
<dbReference type="Proteomes" id="UP001600941">
    <property type="component" value="Unassembled WGS sequence"/>
</dbReference>
<protein>
    <submittedName>
        <fullName evidence="1">DUF3795 domain-containing protein</fullName>
    </submittedName>
</protein>
<gene>
    <name evidence="1" type="ORF">K340107D12_36070</name>
</gene>
<comment type="caution">
    <text evidence="1">The sequence shown here is derived from an EMBL/GenBank/DDBJ whole genome shotgun (WGS) entry which is preliminary data.</text>
</comment>
<dbReference type="EMBL" id="BAABZQ010000001">
    <property type="protein sequence ID" value="GAA6500791.1"/>
    <property type="molecule type" value="Genomic_DNA"/>
</dbReference>
<dbReference type="InterPro" id="IPR024227">
    <property type="entry name" value="DUF3795"/>
</dbReference>